<dbReference type="Proteomes" id="UP000320496">
    <property type="component" value="Chromosome"/>
</dbReference>
<dbReference type="InterPro" id="IPR015943">
    <property type="entry name" value="WD40/YVTN_repeat-like_dom_sf"/>
</dbReference>
<protein>
    <submittedName>
        <fullName evidence="3">Outer membrane biogenesis protein BamB</fullName>
    </submittedName>
</protein>
<dbReference type="SMART" id="SM00564">
    <property type="entry name" value="PQQ"/>
    <property type="match status" value="6"/>
</dbReference>
<dbReference type="SUPFAM" id="SSF50998">
    <property type="entry name" value="Quinoprotein alcohol dehydrogenase-like"/>
    <property type="match status" value="2"/>
</dbReference>
<feature type="chain" id="PRO_5021727176" evidence="1">
    <location>
        <begin position="24"/>
        <end position="1517"/>
    </location>
</feature>
<keyword evidence="1" id="KW-0732">Signal</keyword>
<name>A0A517Z151_9PLAN</name>
<feature type="domain" description="Pyrrolo-quinoline quinone repeat" evidence="2">
    <location>
        <begin position="1205"/>
        <end position="1351"/>
    </location>
</feature>
<evidence type="ECO:0000256" key="1">
    <source>
        <dbReference type="SAM" id="SignalP"/>
    </source>
</evidence>
<dbReference type="Pfam" id="PF13360">
    <property type="entry name" value="PQQ_2"/>
    <property type="match status" value="3"/>
</dbReference>
<dbReference type="InterPro" id="IPR011047">
    <property type="entry name" value="Quinoprotein_ADH-like_sf"/>
</dbReference>
<dbReference type="KEGG" id="mri:Mal4_04960"/>
<dbReference type="RefSeq" id="WP_197444026.1">
    <property type="nucleotide sequence ID" value="NZ_CP036275.1"/>
</dbReference>
<evidence type="ECO:0000259" key="2">
    <source>
        <dbReference type="Pfam" id="PF13360"/>
    </source>
</evidence>
<feature type="signal peptide" evidence="1">
    <location>
        <begin position="1"/>
        <end position="23"/>
    </location>
</feature>
<dbReference type="PANTHER" id="PTHR34512:SF30">
    <property type="entry name" value="OUTER MEMBRANE PROTEIN ASSEMBLY FACTOR BAMB"/>
    <property type="match status" value="1"/>
</dbReference>
<keyword evidence="4" id="KW-1185">Reference proteome</keyword>
<dbReference type="InterPro" id="IPR002372">
    <property type="entry name" value="PQQ_rpt_dom"/>
</dbReference>
<organism evidence="3 4">
    <name type="scientific">Maioricimonas rarisocia</name>
    <dbReference type="NCBI Taxonomy" id="2528026"/>
    <lineage>
        <taxon>Bacteria</taxon>
        <taxon>Pseudomonadati</taxon>
        <taxon>Planctomycetota</taxon>
        <taxon>Planctomycetia</taxon>
        <taxon>Planctomycetales</taxon>
        <taxon>Planctomycetaceae</taxon>
        <taxon>Maioricimonas</taxon>
    </lineage>
</organism>
<proteinExistence type="predicted"/>
<feature type="domain" description="Pyrrolo-quinoline quinone repeat" evidence="2">
    <location>
        <begin position="617"/>
        <end position="727"/>
    </location>
</feature>
<sequence length="1517" mass="167442" precursor="true">MRRYLRAALLGSMLIAAIATTGAAQGLIPRQESPSQFAPGLLRRLPRNGRVEFSLQEAQRQIADADYSNAIATLQQVIELSEDAFLAEDEPIGLRAAAEQMLLELPASARDGYERLYGVQAEQLLEDGLEREDWSRLEEAERRFFATAAGREASARLAVRDLARGDFVYAVRRIEHLLDDPECPASWKPELKLLAVAAWQGSGNPQAARPYREQLATADAAARKKLGNLVADAESPQELQHRIDVLIGARTVAATGLPAWRMIGGDLTHNSAAAPAAPAGDLHWQRPTIDGHDSDYPERIPDIVAVNDSLERRYAVPDSDSPQVLPVHRPLVIGDTVVYQTPGSVKAVGLSSGEFRWASVDVDETFRYLVDQQYQPNQPWHQPLLELYLGQRLWRDQTSASLSSDGTRVIAITHGGIVGAISPATLGTTSIPLHALAPHSTNVLSAYELDGGRVQWQVGGRTAADNRTLGGTFFLGPPLPLDGVLYCLSEDRGQIRLVALDAAAGELLWSQPLLNPEQTIGSLNEDRERRWGGLTPAYSGGLLVCPTGEEVVVAVDPRQRAVVWATQYVDADLGRTVTPNARLAIRMRRGPRSDSTTSLDELLVEDRWYDSTVRIADGYVLLTPHDSDSIHCLRLLDGKVVWERPRNEALYMAGVYDGRVVLVGRTQVETISLEDGEPVWEEPTPIPAVSGFGFRHQGILVLPLSTGEITSIDLESGRILATSPLPDDILPGNLVADGGRIVFQSGTRVAAFRSPEDIRREIEAALAADEPDVRALQLRGELRLHLGEIDAGVADLIAAIEQGDAGRSRHVLGSALIDGLRTDFDEYRPYAARLDEMIEEPRLRSTFLRRYAVGLRRHGEHAAALQQYLRFAEGVAGNARLEQVEGDRFVRSDRWVRGEFLELVEGADDATRAAMNTQFSNWLDEATATSDEQALRRFVTLFGPHPLAEQALVWLANRLDPQDDFLTLESLLLTLRDSDKAELRAFATAKLIQTDLAIGHSGRVAQLATELENQYADVPALNDQTGAELLAEWQQRDDWATLTEPAPEWPVDNVEVTSSIAGRRGSSMYPVNHIGPRSDVFFGWTFFVDAGGQELTAYDAIGERRWTLRVGGTGGHGPFSVRYVMTRGHLMLVALRDQFRIVAIDEDDDVVELYSGRLTQGQTTAIVPARIKGFRGQLQLDATQQELLGNVGPLTGDVLCYLLETTLYAVDPLTGRILWKRENLPSGSEILADDHYVVLRTQDDRLIVLRGDDGALIGEREVPDGASVDRRGAEWGRLLLLADGSGERQVFAMYDPVDESLLWKRDYEEGTRWAPVDGQDIAVLTPTGDFEVLDFQTGTPVIATQVEAQPRLEDFLVETNEQSLFVMTYSQATDGSHVDVLPASGRNLPEVNGFVHGLARKTGKLLWSQRVERQAIDTHLPSGWPALIFTARLSGPQLQENGQFRTVSELSTLVLDKKSGRVLHKGTMQDPLMNTGWQTDVDERTIRLRFRLRGIELRFREEAAEPEPPPQQEPEAD</sequence>
<dbReference type="EMBL" id="CP036275">
    <property type="protein sequence ID" value="QDU36212.1"/>
    <property type="molecule type" value="Genomic_DNA"/>
</dbReference>
<gene>
    <name evidence="3" type="ORF">Mal4_04960</name>
</gene>
<accession>A0A517Z151</accession>
<feature type="domain" description="Pyrrolo-quinoline quinone repeat" evidence="2">
    <location>
        <begin position="442"/>
        <end position="572"/>
    </location>
</feature>
<reference evidence="3 4" key="1">
    <citation type="submission" date="2019-02" db="EMBL/GenBank/DDBJ databases">
        <title>Deep-cultivation of Planctomycetes and their phenomic and genomic characterization uncovers novel biology.</title>
        <authorList>
            <person name="Wiegand S."/>
            <person name="Jogler M."/>
            <person name="Boedeker C."/>
            <person name="Pinto D."/>
            <person name="Vollmers J."/>
            <person name="Rivas-Marin E."/>
            <person name="Kohn T."/>
            <person name="Peeters S.H."/>
            <person name="Heuer A."/>
            <person name="Rast P."/>
            <person name="Oberbeckmann S."/>
            <person name="Bunk B."/>
            <person name="Jeske O."/>
            <person name="Meyerdierks A."/>
            <person name="Storesund J.E."/>
            <person name="Kallscheuer N."/>
            <person name="Luecker S."/>
            <person name="Lage O.M."/>
            <person name="Pohl T."/>
            <person name="Merkel B.J."/>
            <person name="Hornburger P."/>
            <person name="Mueller R.-W."/>
            <person name="Bruemmer F."/>
            <person name="Labrenz M."/>
            <person name="Spormann A.M."/>
            <person name="Op den Camp H."/>
            <person name="Overmann J."/>
            <person name="Amann R."/>
            <person name="Jetten M.S.M."/>
            <person name="Mascher T."/>
            <person name="Medema M.H."/>
            <person name="Devos D.P."/>
            <person name="Kaster A.-K."/>
            <person name="Ovreas L."/>
            <person name="Rohde M."/>
            <person name="Galperin M.Y."/>
            <person name="Jogler C."/>
        </authorList>
    </citation>
    <scope>NUCLEOTIDE SEQUENCE [LARGE SCALE GENOMIC DNA]</scope>
    <source>
        <strain evidence="3 4">Mal4</strain>
    </source>
</reference>
<evidence type="ECO:0000313" key="4">
    <source>
        <dbReference type="Proteomes" id="UP000320496"/>
    </source>
</evidence>
<evidence type="ECO:0000313" key="3">
    <source>
        <dbReference type="EMBL" id="QDU36212.1"/>
    </source>
</evidence>
<dbReference type="InterPro" id="IPR018391">
    <property type="entry name" value="PQQ_b-propeller_rpt"/>
</dbReference>
<dbReference type="PANTHER" id="PTHR34512">
    <property type="entry name" value="CELL SURFACE PROTEIN"/>
    <property type="match status" value="1"/>
</dbReference>
<dbReference type="Gene3D" id="2.130.10.10">
    <property type="entry name" value="YVTN repeat-like/Quinoprotein amine dehydrogenase"/>
    <property type="match status" value="3"/>
</dbReference>